<dbReference type="RefSeq" id="WP_206018824.1">
    <property type="nucleotide sequence ID" value="NZ_MQWA01000001.1"/>
</dbReference>
<keyword evidence="1" id="KW-0472">Membrane</keyword>
<sequence length="267" mass="30105">MKFFERKRIVWHLMLLLLVVGGILYLDKEGAYSQEKSNESEKVVAGAAEPYAPTPHVYQKKKASRDGTGKVYMSREISHVMGHAAISWLERPEREAEEATSRVMKGMKRELNPDALIVDVGSGSGYYSFLLANLVPKGKVIGVDIQQEMVTHLAQKAQRLRVTNVVSNLGKINSVQLPSKSVDAAFMVDAYHEFSHPNEMMQSIVHALKPGGRVYLLEYRAEDRSVPIKPLHKMSEAQSIKEMQAVGLKHVKTEGFLPWQHFMVFEK</sequence>
<keyword evidence="1" id="KW-0812">Transmembrane</keyword>
<dbReference type="GO" id="GO:0008168">
    <property type="term" value="F:methyltransferase activity"/>
    <property type="evidence" value="ECO:0007669"/>
    <property type="project" value="TreeGrafter"/>
</dbReference>
<name>A0A2S7U7I2_9BACT</name>
<proteinExistence type="predicted"/>
<evidence type="ECO:0000313" key="4">
    <source>
        <dbReference type="Proteomes" id="UP000239907"/>
    </source>
</evidence>
<dbReference type="SUPFAM" id="SSF53335">
    <property type="entry name" value="S-adenosyl-L-methionine-dependent methyltransferases"/>
    <property type="match status" value="1"/>
</dbReference>
<dbReference type="InterPro" id="IPR025714">
    <property type="entry name" value="Methyltranfer_dom"/>
</dbReference>
<dbReference type="EMBL" id="MQWA01000001">
    <property type="protein sequence ID" value="PQJ30344.1"/>
    <property type="molecule type" value="Genomic_DNA"/>
</dbReference>
<dbReference type="CDD" id="cd02440">
    <property type="entry name" value="AdoMet_MTases"/>
    <property type="match status" value="1"/>
</dbReference>
<evidence type="ECO:0000259" key="2">
    <source>
        <dbReference type="Pfam" id="PF13847"/>
    </source>
</evidence>
<dbReference type="Gene3D" id="3.40.50.150">
    <property type="entry name" value="Vaccinia Virus protein VP39"/>
    <property type="match status" value="1"/>
</dbReference>
<dbReference type="Proteomes" id="UP000239907">
    <property type="component" value="Unassembled WGS sequence"/>
</dbReference>
<dbReference type="AlphaFoldDB" id="A0A2S7U7I2"/>
<protein>
    <recommendedName>
        <fullName evidence="2">Methyltransferase domain-containing protein</fullName>
    </recommendedName>
</protein>
<accession>A0A2S7U7I2</accession>
<evidence type="ECO:0000313" key="3">
    <source>
        <dbReference type="EMBL" id="PQJ30344.1"/>
    </source>
</evidence>
<dbReference type="PANTHER" id="PTHR43591">
    <property type="entry name" value="METHYLTRANSFERASE"/>
    <property type="match status" value="1"/>
</dbReference>
<reference evidence="3 4" key="1">
    <citation type="submission" date="2016-12" db="EMBL/GenBank/DDBJ databases">
        <title>Study of bacterial adaptation to deep sea.</title>
        <authorList>
            <person name="Song J."/>
            <person name="Yoshizawa S."/>
            <person name="Kogure K."/>
        </authorList>
    </citation>
    <scope>NUCLEOTIDE SEQUENCE [LARGE SCALE GENOMIC DNA]</scope>
    <source>
        <strain evidence="3 4">SAORIC-165</strain>
    </source>
</reference>
<comment type="caution">
    <text evidence="3">The sequence shown here is derived from an EMBL/GenBank/DDBJ whole genome shotgun (WGS) entry which is preliminary data.</text>
</comment>
<dbReference type="Pfam" id="PF13847">
    <property type="entry name" value="Methyltransf_31"/>
    <property type="match status" value="1"/>
</dbReference>
<dbReference type="PANTHER" id="PTHR43591:SF24">
    <property type="entry name" value="2-METHOXY-6-POLYPRENYL-1,4-BENZOQUINOL METHYLASE, MITOCHONDRIAL"/>
    <property type="match status" value="1"/>
</dbReference>
<keyword evidence="1" id="KW-1133">Transmembrane helix</keyword>
<keyword evidence="4" id="KW-1185">Reference proteome</keyword>
<feature type="transmembrane region" description="Helical" evidence="1">
    <location>
        <begin position="9"/>
        <end position="26"/>
    </location>
</feature>
<organism evidence="3 4">
    <name type="scientific">Rubritalea profundi</name>
    <dbReference type="NCBI Taxonomy" id="1658618"/>
    <lineage>
        <taxon>Bacteria</taxon>
        <taxon>Pseudomonadati</taxon>
        <taxon>Verrucomicrobiota</taxon>
        <taxon>Verrucomicrobiia</taxon>
        <taxon>Verrucomicrobiales</taxon>
        <taxon>Rubritaleaceae</taxon>
        <taxon>Rubritalea</taxon>
    </lineage>
</organism>
<evidence type="ECO:0000256" key="1">
    <source>
        <dbReference type="SAM" id="Phobius"/>
    </source>
</evidence>
<dbReference type="InterPro" id="IPR029063">
    <property type="entry name" value="SAM-dependent_MTases_sf"/>
</dbReference>
<feature type="domain" description="Methyltransferase" evidence="2">
    <location>
        <begin position="116"/>
        <end position="239"/>
    </location>
</feature>
<gene>
    <name evidence="3" type="ORF">BSZ32_11575</name>
</gene>